<evidence type="ECO:0000256" key="9">
    <source>
        <dbReference type="PROSITE-ProRule" id="PRU00703"/>
    </source>
</evidence>
<dbReference type="RefSeq" id="WP_033084019.1">
    <property type="nucleotide sequence ID" value="NZ_JQEC01000057.1"/>
</dbReference>
<dbReference type="InterPro" id="IPR005170">
    <property type="entry name" value="Transptr-assoc_dom"/>
</dbReference>
<dbReference type="InterPro" id="IPR046342">
    <property type="entry name" value="CBS_dom_sf"/>
</dbReference>
<feature type="domain" description="CNNM transmembrane" evidence="13">
    <location>
        <begin position="2"/>
        <end position="198"/>
    </location>
</feature>
<evidence type="ECO:0000256" key="5">
    <source>
        <dbReference type="ARBA" id="ARBA00022737"/>
    </source>
</evidence>
<dbReference type="AlphaFoldDB" id="A0A099KGM7"/>
<evidence type="ECO:0000256" key="10">
    <source>
        <dbReference type="PROSITE-ProRule" id="PRU01193"/>
    </source>
</evidence>
<dbReference type="PROSITE" id="PS51371">
    <property type="entry name" value="CBS"/>
    <property type="match status" value="1"/>
</dbReference>
<dbReference type="Pfam" id="PF00571">
    <property type="entry name" value="CBS"/>
    <property type="match status" value="2"/>
</dbReference>
<dbReference type="Gene3D" id="3.30.465.10">
    <property type="match status" value="1"/>
</dbReference>
<feature type="transmembrane region" description="Helical" evidence="11">
    <location>
        <begin position="62"/>
        <end position="86"/>
    </location>
</feature>
<keyword evidence="4 10" id="KW-0812">Transmembrane</keyword>
<dbReference type="PATRIC" id="fig|28229.3.peg.4085"/>
<dbReference type="InterPro" id="IPR000644">
    <property type="entry name" value="CBS_dom"/>
</dbReference>
<evidence type="ECO:0000313" key="14">
    <source>
        <dbReference type="EMBL" id="KGJ89117.1"/>
    </source>
</evidence>
<sequence length="434" mass="48456">MDSISTQMLFTILGILIFISAYFSSSETGMMSLNRYRLRHLEKQKHKGAKRVSKLLSRPDRLIGLILIGNNLVNIAASAIATIIALRLSSEVGISEDLGVLIATIILTLIVLIFAEVTPKTLAALYPEKIAFPSSIILSLLLKVMLPFVVTVNWITNGILMMLGINAEQREQHSLSSEELRTVVNESGALLHQRDQDMLVGILDLEKVVVEDIMIPRSELVGIDVNDDWKKIQKQLTQANHTRVLLYRDSIDDVVGYIHARDALKLLSKSQFTKATLLRAVRELYFVPEGTPLNIQLLKFQHAKERLGLVVDEYGDIQGLVTLEDILEEIVGDFTTTMTPTTSDEVNLQPDGSYLVDGSASIRDINKEMSWKLPTDGPKTLNGLIIEYLEDIPQSNISLRISGYPVEIIDVADNKIKTVRVMPEHFVDDSPEED</sequence>
<evidence type="ECO:0000256" key="4">
    <source>
        <dbReference type="ARBA" id="ARBA00022692"/>
    </source>
</evidence>
<comment type="subcellular location">
    <subcellularLocation>
        <location evidence="1">Cell membrane</location>
        <topology evidence="1">Multi-pass membrane protein</topology>
    </subcellularLocation>
</comment>
<reference evidence="14" key="1">
    <citation type="submission" date="2014-08" db="EMBL/GenBank/DDBJ databases">
        <title>Genomic and Phenotypic Diversity of Colwellia psychrerythraea strains from Disparate Marine Basins.</title>
        <authorList>
            <person name="Techtmann S.M."/>
            <person name="Stelling S.C."/>
            <person name="Utturkar S.M."/>
            <person name="Alshibli N."/>
            <person name="Harris A."/>
            <person name="Brown S.D."/>
            <person name="Hazen T.C."/>
        </authorList>
    </citation>
    <scope>NUCLEOTIDE SEQUENCE [LARGE SCALE GENOMIC DNA]</scope>
    <source>
        <strain evidence="14">GAB14E</strain>
    </source>
</reference>
<organism evidence="14">
    <name type="scientific">Colwellia psychrerythraea</name>
    <name type="common">Vibrio psychroerythus</name>
    <dbReference type="NCBI Taxonomy" id="28229"/>
    <lineage>
        <taxon>Bacteria</taxon>
        <taxon>Pseudomonadati</taxon>
        <taxon>Pseudomonadota</taxon>
        <taxon>Gammaproteobacteria</taxon>
        <taxon>Alteromonadales</taxon>
        <taxon>Colwelliaceae</taxon>
        <taxon>Colwellia</taxon>
    </lineage>
</organism>
<dbReference type="InterPro" id="IPR036318">
    <property type="entry name" value="FAD-bd_PCMH-like_sf"/>
</dbReference>
<evidence type="ECO:0000256" key="1">
    <source>
        <dbReference type="ARBA" id="ARBA00004651"/>
    </source>
</evidence>
<keyword evidence="7 9" id="KW-0129">CBS domain</keyword>
<dbReference type="FunFam" id="3.30.465.10:FF:000010">
    <property type="entry name" value="DUF21 domain-containing protein"/>
    <property type="match status" value="1"/>
</dbReference>
<dbReference type="Pfam" id="PF01595">
    <property type="entry name" value="CNNM"/>
    <property type="match status" value="1"/>
</dbReference>
<dbReference type="GO" id="GO:0005886">
    <property type="term" value="C:plasma membrane"/>
    <property type="evidence" value="ECO:0007669"/>
    <property type="project" value="UniProtKB-SubCell"/>
</dbReference>
<accession>A0A099KGM7</accession>
<evidence type="ECO:0000256" key="3">
    <source>
        <dbReference type="ARBA" id="ARBA00022475"/>
    </source>
</evidence>
<keyword evidence="3" id="KW-1003">Cell membrane</keyword>
<gene>
    <name evidence="14" type="ORF">GAB14E_4113</name>
</gene>
<evidence type="ECO:0000256" key="6">
    <source>
        <dbReference type="ARBA" id="ARBA00022989"/>
    </source>
</evidence>
<feature type="transmembrane region" description="Helical" evidence="11">
    <location>
        <begin position="98"/>
        <end position="118"/>
    </location>
</feature>
<comment type="caution">
    <text evidence="14">The sequence shown here is derived from an EMBL/GenBank/DDBJ whole genome shotgun (WGS) entry which is preliminary data.</text>
</comment>
<comment type="similarity">
    <text evidence="2">Belongs to the UPF0053 family.</text>
</comment>
<dbReference type="NCBIfam" id="NF008604">
    <property type="entry name" value="PRK11573.1"/>
    <property type="match status" value="1"/>
</dbReference>
<evidence type="ECO:0000256" key="8">
    <source>
        <dbReference type="ARBA" id="ARBA00023136"/>
    </source>
</evidence>
<dbReference type="Proteomes" id="UP000029868">
    <property type="component" value="Unassembled WGS sequence"/>
</dbReference>
<evidence type="ECO:0000259" key="13">
    <source>
        <dbReference type="PROSITE" id="PS51846"/>
    </source>
</evidence>
<evidence type="ECO:0000256" key="2">
    <source>
        <dbReference type="ARBA" id="ARBA00006337"/>
    </source>
</evidence>
<feature type="transmembrane region" description="Helical" evidence="11">
    <location>
        <begin position="130"/>
        <end position="155"/>
    </location>
</feature>
<evidence type="ECO:0000256" key="11">
    <source>
        <dbReference type="SAM" id="Phobius"/>
    </source>
</evidence>
<feature type="transmembrane region" description="Helical" evidence="11">
    <location>
        <begin position="6"/>
        <end position="25"/>
    </location>
</feature>
<dbReference type="GO" id="GO:0050660">
    <property type="term" value="F:flavin adenine dinucleotide binding"/>
    <property type="evidence" value="ECO:0007669"/>
    <property type="project" value="InterPro"/>
</dbReference>
<dbReference type="PANTHER" id="PTHR22777:SF32">
    <property type="entry name" value="UPF0053 INNER MEMBRANE PROTEIN YFJD"/>
    <property type="match status" value="1"/>
</dbReference>
<dbReference type="PROSITE" id="PS51846">
    <property type="entry name" value="CNNM"/>
    <property type="match status" value="1"/>
</dbReference>
<keyword evidence="5" id="KW-0677">Repeat</keyword>
<dbReference type="InterPro" id="IPR002550">
    <property type="entry name" value="CNNM"/>
</dbReference>
<dbReference type="PANTHER" id="PTHR22777">
    <property type="entry name" value="HEMOLYSIN-RELATED"/>
    <property type="match status" value="1"/>
</dbReference>
<dbReference type="Gene3D" id="3.10.580.10">
    <property type="entry name" value="CBS-domain"/>
    <property type="match status" value="1"/>
</dbReference>
<dbReference type="SUPFAM" id="SSF56176">
    <property type="entry name" value="FAD-binding/transporter-associated domain-like"/>
    <property type="match status" value="1"/>
</dbReference>
<evidence type="ECO:0000256" key="7">
    <source>
        <dbReference type="ARBA" id="ARBA00023122"/>
    </source>
</evidence>
<dbReference type="InterPro" id="IPR016169">
    <property type="entry name" value="FAD-bd_PCMH_sub2"/>
</dbReference>
<keyword evidence="8 10" id="KW-0472">Membrane</keyword>
<dbReference type="CDD" id="cd04590">
    <property type="entry name" value="CBS_pair_CorC_HlyC_assoc"/>
    <property type="match status" value="1"/>
</dbReference>
<dbReference type="Pfam" id="PF03471">
    <property type="entry name" value="CorC_HlyC"/>
    <property type="match status" value="1"/>
</dbReference>
<feature type="domain" description="CBS" evidence="12">
    <location>
        <begin position="280"/>
        <end position="336"/>
    </location>
</feature>
<keyword evidence="6 10" id="KW-1133">Transmembrane helix</keyword>
<dbReference type="SMART" id="SM01091">
    <property type="entry name" value="CorC_HlyC"/>
    <property type="match status" value="1"/>
</dbReference>
<dbReference type="InterPro" id="IPR044751">
    <property type="entry name" value="Ion_transp-like_CBS"/>
</dbReference>
<dbReference type="SUPFAM" id="SSF54631">
    <property type="entry name" value="CBS-domain pair"/>
    <property type="match status" value="1"/>
</dbReference>
<proteinExistence type="inferred from homology"/>
<dbReference type="EMBL" id="JQEC01000057">
    <property type="protein sequence ID" value="KGJ89117.1"/>
    <property type="molecule type" value="Genomic_DNA"/>
</dbReference>
<dbReference type="OrthoDB" id="9797674at2"/>
<name>A0A099KGM7_COLPS</name>
<protein>
    <submittedName>
        <fullName evidence="14">Putative signal transduction protein with CBS domain containing protein</fullName>
    </submittedName>
</protein>
<evidence type="ECO:0000259" key="12">
    <source>
        <dbReference type="PROSITE" id="PS51371"/>
    </source>
</evidence>